<keyword evidence="2" id="KW-0732">Signal</keyword>
<proteinExistence type="predicted"/>
<sequence>MHFSIKAFAAATSLTMASGAFAATVELTTAPGGSSVIVTIGALDADLTDQQSLVLDTGLHAVDFAPGAGLTSWSSNSLGVQPLVQDFMGTQGYDSFRIWAAGGSSEFYGLNKTSLNTGSAPARINAYDTNLNTYLENLNFGDFGADLDGNPYVQVVDPGDPEGFKNPQMTTWMNRSVGVGDSVPFTYYKSVAFPNVETSTETLGSWSLSAAGEVTYAHTPAVVPLPAAAWLFGSALAGLVAFGRRRAA</sequence>
<keyword evidence="4" id="KW-1185">Reference proteome</keyword>
<evidence type="ECO:0008006" key="5">
    <source>
        <dbReference type="Google" id="ProtNLM"/>
    </source>
</evidence>
<feature type="signal peptide" evidence="2">
    <location>
        <begin position="1"/>
        <end position="22"/>
    </location>
</feature>
<gene>
    <name evidence="3" type="ORF">CKO40_08120</name>
</gene>
<evidence type="ECO:0000256" key="2">
    <source>
        <dbReference type="SAM" id="SignalP"/>
    </source>
</evidence>
<dbReference type="AlphaFoldDB" id="A0AAJ0U3B9"/>
<reference evidence="3" key="2">
    <citation type="journal article" date="2020" name="Microorganisms">
        <title>Osmotic Adaptation and Compatible Solute Biosynthesis of Phototrophic Bacteria as Revealed from Genome Analyses.</title>
        <authorList>
            <person name="Imhoff J.F."/>
            <person name="Rahn T."/>
            <person name="Kunzel S."/>
            <person name="Keller A."/>
            <person name="Neulinger S.C."/>
        </authorList>
    </citation>
    <scope>NUCLEOTIDE SEQUENCE</scope>
    <source>
        <strain evidence="3">DSM 11080</strain>
    </source>
</reference>
<comment type="caution">
    <text evidence="3">The sequence shown here is derived from an EMBL/GenBank/DDBJ whole genome shotgun (WGS) entry which is preliminary data.</text>
</comment>
<accession>A0AAJ0U3B9</accession>
<feature type="transmembrane region" description="Helical" evidence="1">
    <location>
        <begin position="221"/>
        <end position="242"/>
    </location>
</feature>
<dbReference type="InterPro" id="IPR022472">
    <property type="entry name" value="VPLPA-CTERM"/>
</dbReference>
<dbReference type="EMBL" id="NRSJ01000011">
    <property type="protein sequence ID" value="MBK1704504.1"/>
    <property type="molecule type" value="Genomic_DNA"/>
</dbReference>
<evidence type="ECO:0000313" key="4">
    <source>
        <dbReference type="Proteomes" id="UP001296776"/>
    </source>
</evidence>
<keyword evidence="1" id="KW-0472">Membrane</keyword>
<reference evidence="3" key="1">
    <citation type="submission" date="2017-08" db="EMBL/GenBank/DDBJ databases">
        <authorList>
            <person name="Imhoff J.F."/>
            <person name="Rahn T."/>
            <person name="Kuenzel S."/>
            <person name="Neulinger S.C."/>
        </authorList>
    </citation>
    <scope>NUCLEOTIDE SEQUENCE</scope>
    <source>
        <strain evidence="3">DSM 11080</strain>
    </source>
</reference>
<protein>
    <recommendedName>
        <fullName evidence="5">VPLPA-CTERM protein sorting domain-containing protein</fullName>
    </recommendedName>
</protein>
<keyword evidence="1" id="KW-1133">Transmembrane helix</keyword>
<name>A0AAJ0U3B9_9GAMM</name>
<dbReference type="NCBIfam" id="TIGR03370">
    <property type="entry name" value="VPLPA-CTERM"/>
    <property type="match status" value="1"/>
</dbReference>
<organism evidence="3 4">
    <name type="scientific">Halochromatium glycolicum</name>
    <dbReference type="NCBI Taxonomy" id="85075"/>
    <lineage>
        <taxon>Bacteria</taxon>
        <taxon>Pseudomonadati</taxon>
        <taxon>Pseudomonadota</taxon>
        <taxon>Gammaproteobacteria</taxon>
        <taxon>Chromatiales</taxon>
        <taxon>Chromatiaceae</taxon>
        <taxon>Halochromatium</taxon>
    </lineage>
</organism>
<evidence type="ECO:0000256" key="1">
    <source>
        <dbReference type="SAM" id="Phobius"/>
    </source>
</evidence>
<dbReference type="Proteomes" id="UP001296776">
    <property type="component" value="Unassembled WGS sequence"/>
</dbReference>
<evidence type="ECO:0000313" key="3">
    <source>
        <dbReference type="EMBL" id="MBK1704504.1"/>
    </source>
</evidence>
<keyword evidence="1" id="KW-0812">Transmembrane</keyword>
<feature type="chain" id="PRO_5042511716" description="VPLPA-CTERM protein sorting domain-containing protein" evidence="2">
    <location>
        <begin position="23"/>
        <end position="248"/>
    </location>
</feature>